<dbReference type="InterPro" id="IPR021522">
    <property type="entry name" value="MctB"/>
</dbReference>
<dbReference type="RefSeq" id="WP_132690323.1">
    <property type="nucleotide sequence ID" value="NZ_SKBU01000014.1"/>
</dbReference>
<dbReference type="AlphaFoldDB" id="A0A4R1BJA4"/>
<evidence type="ECO:0000313" key="1">
    <source>
        <dbReference type="EMBL" id="TCJ17258.1"/>
    </source>
</evidence>
<sequence length="282" mass="29497">MPDLRYHLVSLISVFLALAIGVLLGTAIADRGVVDQQLRAQIADIENRFSHQQEVIAEKDQEIATLRAQLEAQDEISHRMAETIVAGRLQGVDVAVVAGPYADEEVSRQVQETLQSAGADLGPVIRLEPPDREQISAASFEPYARAALEIAGSTLEIRALEDVADVIAGGPRPEGLPDVVVFVGGGAPVDPEAAEPALDFLATAQEEMFGAWEDAGIRVVAAESSFAANSEIPLYQSAGISSVDNADMPAGRAALVLLASGAAEGSYGVKPTASSAFPEPSS</sequence>
<dbReference type="EMBL" id="SKBU01000014">
    <property type="protein sequence ID" value="TCJ17258.1"/>
    <property type="molecule type" value="Genomic_DNA"/>
</dbReference>
<accession>A0A4R1BJA4</accession>
<protein>
    <recommendedName>
        <fullName evidence="3">Copper transporter</fullName>
    </recommendedName>
</protein>
<evidence type="ECO:0008006" key="3">
    <source>
        <dbReference type="Google" id="ProtNLM"/>
    </source>
</evidence>
<dbReference type="Pfam" id="PF11382">
    <property type="entry name" value="MctB"/>
    <property type="match status" value="2"/>
</dbReference>
<comment type="caution">
    <text evidence="1">The sequence shown here is derived from an EMBL/GenBank/DDBJ whole genome shotgun (WGS) entry which is preliminary data.</text>
</comment>
<organism evidence="1 2">
    <name type="scientific">Rubrobacter taiwanensis</name>
    <dbReference type="NCBI Taxonomy" id="185139"/>
    <lineage>
        <taxon>Bacteria</taxon>
        <taxon>Bacillati</taxon>
        <taxon>Actinomycetota</taxon>
        <taxon>Rubrobacteria</taxon>
        <taxon>Rubrobacterales</taxon>
        <taxon>Rubrobacteraceae</taxon>
        <taxon>Rubrobacter</taxon>
    </lineage>
</organism>
<proteinExistence type="predicted"/>
<dbReference type="OrthoDB" id="4350157at2"/>
<name>A0A4R1BJA4_9ACTN</name>
<evidence type="ECO:0000313" key="2">
    <source>
        <dbReference type="Proteomes" id="UP000295244"/>
    </source>
</evidence>
<dbReference type="GO" id="GO:0055070">
    <property type="term" value="P:copper ion homeostasis"/>
    <property type="evidence" value="ECO:0007669"/>
    <property type="project" value="InterPro"/>
</dbReference>
<keyword evidence="2" id="KW-1185">Reference proteome</keyword>
<gene>
    <name evidence="1" type="ORF">E0L93_06900</name>
</gene>
<reference evidence="1 2" key="1">
    <citation type="submission" date="2019-03" db="EMBL/GenBank/DDBJ databases">
        <title>Whole genome sequence of a novel Rubrobacter taiwanensis strain, isolated from Yellowstone National Park.</title>
        <authorList>
            <person name="Freed S."/>
            <person name="Ramaley R.F."/>
            <person name="Kyndt J.A."/>
        </authorList>
    </citation>
    <scope>NUCLEOTIDE SEQUENCE [LARGE SCALE GENOMIC DNA]</scope>
    <source>
        <strain evidence="1 2">Yellowstone</strain>
    </source>
</reference>
<dbReference type="GO" id="GO:0016020">
    <property type="term" value="C:membrane"/>
    <property type="evidence" value="ECO:0007669"/>
    <property type="project" value="InterPro"/>
</dbReference>
<dbReference type="Proteomes" id="UP000295244">
    <property type="component" value="Unassembled WGS sequence"/>
</dbReference>